<reference evidence="4" key="2">
    <citation type="submission" date="2025-09" db="UniProtKB">
        <authorList>
            <consortium name="Ensembl"/>
        </authorList>
    </citation>
    <scope>IDENTIFICATION</scope>
</reference>
<dbReference type="Gene3D" id="2.60.40.10">
    <property type="entry name" value="Immunoglobulins"/>
    <property type="match status" value="1"/>
</dbReference>
<dbReference type="GeneTree" id="ENSGT00940000153120"/>
<evidence type="ECO:0000256" key="1">
    <source>
        <dbReference type="SAM" id="MobiDB-lite"/>
    </source>
</evidence>
<dbReference type="InterPro" id="IPR007110">
    <property type="entry name" value="Ig-like_dom"/>
</dbReference>
<keyword evidence="2" id="KW-0732">Signal</keyword>
<dbReference type="OMA" id="EQHFLRY"/>
<dbReference type="InterPro" id="IPR013106">
    <property type="entry name" value="Ig_V-set"/>
</dbReference>
<feature type="compositionally biased region" description="Polar residues" evidence="1">
    <location>
        <begin position="124"/>
        <end position="135"/>
    </location>
</feature>
<dbReference type="SUPFAM" id="SSF48726">
    <property type="entry name" value="Immunoglobulin"/>
    <property type="match status" value="1"/>
</dbReference>
<dbReference type="PANTHER" id="PTHR23267">
    <property type="entry name" value="IMMUNOGLOBULIN LIGHT CHAIN"/>
    <property type="match status" value="1"/>
</dbReference>
<dbReference type="PROSITE" id="PS50835">
    <property type="entry name" value="IG_LIKE"/>
    <property type="match status" value="1"/>
</dbReference>
<sequence>MAWTPLLLPLLILCTGSVAASELTQPPAVSVALGQTARITCEAGSFESSIINWYQQKPGQAPVLVIYEDSEQPTGIPNRFSGSSSGDAATLTITGAQAEDEADYYCQSYDNSGDAHSDTGRWGSETQTPFPSMSHSPPVPAGLCTKQSVGLAQVPRSEVWSLSPYSSPTRQALHSVDQQGIHKQLLEQHFLRYCG</sequence>
<dbReference type="InterPro" id="IPR036179">
    <property type="entry name" value="Ig-like_dom_sf"/>
</dbReference>
<reference evidence="4" key="1">
    <citation type="submission" date="2025-08" db="UniProtKB">
        <authorList>
            <consortium name="Ensembl"/>
        </authorList>
    </citation>
    <scope>IDENTIFICATION</scope>
</reference>
<dbReference type="Ensembl" id="ENSPLOT00000023900.1">
    <property type="protein sequence ID" value="ENSPLOP00000021636.1"/>
    <property type="gene ID" value="ENSPLOG00000015851.1"/>
</dbReference>
<dbReference type="FunFam" id="2.60.40.10:FF:001713">
    <property type="entry name" value="Immunoglobulin lambda variable 3-19"/>
    <property type="match status" value="1"/>
</dbReference>
<proteinExistence type="predicted"/>
<feature type="chain" id="PRO_5034910475" description="Ig-like domain-containing protein" evidence="2">
    <location>
        <begin position="21"/>
        <end position="195"/>
    </location>
</feature>
<dbReference type="InterPro" id="IPR050150">
    <property type="entry name" value="IgV_Light_Chain"/>
</dbReference>
<evidence type="ECO:0000259" key="3">
    <source>
        <dbReference type="PROSITE" id="PS50835"/>
    </source>
</evidence>
<dbReference type="Pfam" id="PF07686">
    <property type="entry name" value="V-set"/>
    <property type="match status" value="1"/>
</dbReference>
<dbReference type="SMART" id="SM00409">
    <property type="entry name" value="IG"/>
    <property type="match status" value="1"/>
</dbReference>
<evidence type="ECO:0000313" key="5">
    <source>
        <dbReference type="Proteomes" id="UP000694399"/>
    </source>
</evidence>
<protein>
    <recommendedName>
        <fullName evidence="3">Ig-like domain-containing protein</fullName>
    </recommendedName>
</protein>
<dbReference type="Proteomes" id="UP000694399">
    <property type="component" value="Unassembled WGS sequence"/>
</dbReference>
<feature type="domain" description="Ig-like" evidence="3">
    <location>
        <begin position="9"/>
        <end position="107"/>
    </location>
</feature>
<dbReference type="InterPro" id="IPR013783">
    <property type="entry name" value="Ig-like_fold"/>
</dbReference>
<name>A0A8C8XSD6_PANLE</name>
<accession>A0A8C8XSD6</accession>
<dbReference type="SMART" id="SM00406">
    <property type="entry name" value="IGv"/>
    <property type="match status" value="1"/>
</dbReference>
<organism evidence="4 5">
    <name type="scientific">Panthera leo</name>
    <name type="common">Lion</name>
    <dbReference type="NCBI Taxonomy" id="9689"/>
    <lineage>
        <taxon>Eukaryota</taxon>
        <taxon>Metazoa</taxon>
        <taxon>Chordata</taxon>
        <taxon>Craniata</taxon>
        <taxon>Vertebrata</taxon>
        <taxon>Euteleostomi</taxon>
        <taxon>Mammalia</taxon>
        <taxon>Eutheria</taxon>
        <taxon>Laurasiatheria</taxon>
        <taxon>Carnivora</taxon>
        <taxon>Feliformia</taxon>
        <taxon>Felidae</taxon>
        <taxon>Pantherinae</taxon>
        <taxon>Panthera</taxon>
    </lineage>
</organism>
<keyword evidence="5" id="KW-1185">Reference proteome</keyword>
<dbReference type="InterPro" id="IPR003599">
    <property type="entry name" value="Ig_sub"/>
</dbReference>
<dbReference type="AlphaFoldDB" id="A0A8C8XSD6"/>
<feature type="signal peptide" evidence="2">
    <location>
        <begin position="1"/>
        <end position="20"/>
    </location>
</feature>
<feature type="region of interest" description="Disordered" evidence="1">
    <location>
        <begin position="115"/>
        <end position="138"/>
    </location>
</feature>
<evidence type="ECO:0000256" key="2">
    <source>
        <dbReference type="SAM" id="SignalP"/>
    </source>
</evidence>
<evidence type="ECO:0000313" key="4">
    <source>
        <dbReference type="Ensembl" id="ENSPLOP00000021636.1"/>
    </source>
</evidence>